<evidence type="ECO:0000313" key="3">
    <source>
        <dbReference type="Proteomes" id="UP000547674"/>
    </source>
</evidence>
<keyword evidence="1" id="KW-0732">Signal</keyword>
<feature type="chain" id="PRO_5031063288" evidence="1">
    <location>
        <begin position="25"/>
        <end position="175"/>
    </location>
</feature>
<protein>
    <submittedName>
        <fullName evidence="2">DNRLRE domain-containing protein</fullName>
    </submittedName>
</protein>
<feature type="signal peptide" evidence="1">
    <location>
        <begin position="1"/>
        <end position="24"/>
    </location>
</feature>
<dbReference type="AlphaFoldDB" id="A0A7Y2H3V5"/>
<accession>A0A7Y2H3V5</accession>
<proteinExistence type="predicted"/>
<comment type="caution">
    <text evidence="2">The sequence shown here is derived from an EMBL/GenBank/DDBJ whole genome shotgun (WGS) entry which is preliminary data.</text>
</comment>
<sequence>MKTKLFLSCLSLVVAMLLVPTVQADLLTLSPDLSAVAASDGSGLTKVALTFDLTDLPANSNILDAHLDWTVTGVDDEAITEFAVYAATASWTEVYVLVTGPPAAQADPSADWLITPLDYDRNEGFVRFVLTDVVSDWNDSSLANHGLVLEMADLSATSLASQTATATLVIHYESD</sequence>
<dbReference type="NCBIfam" id="NF033679">
    <property type="entry name" value="DNRLRE_dom"/>
    <property type="match status" value="1"/>
</dbReference>
<organism evidence="2 3">
    <name type="scientific">Eiseniibacteriota bacterium</name>
    <dbReference type="NCBI Taxonomy" id="2212470"/>
    <lineage>
        <taxon>Bacteria</taxon>
        <taxon>Candidatus Eiseniibacteriota</taxon>
    </lineage>
</organism>
<gene>
    <name evidence="2" type="ORF">HKN21_15720</name>
</gene>
<name>A0A7Y2H3V5_UNCEI</name>
<dbReference type="EMBL" id="JABDJR010000630">
    <property type="protein sequence ID" value="NNF08212.1"/>
    <property type="molecule type" value="Genomic_DNA"/>
</dbReference>
<reference evidence="2 3" key="1">
    <citation type="submission" date="2020-03" db="EMBL/GenBank/DDBJ databases">
        <title>Metabolic flexibility allows generalist bacteria to become dominant in a frequently disturbed ecosystem.</title>
        <authorList>
            <person name="Chen Y.-J."/>
            <person name="Leung P.M."/>
            <person name="Bay S.K."/>
            <person name="Hugenholtz P."/>
            <person name="Kessler A.J."/>
            <person name="Shelley G."/>
            <person name="Waite D.W."/>
            <person name="Cook P.L."/>
            <person name="Greening C."/>
        </authorList>
    </citation>
    <scope>NUCLEOTIDE SEQUENCE [LARGE SCALE GENOMIC DNA]</scope>
    <source>
        <strain evidence="2">SS_bin_28</strain>
    </source>
</reference>
<evidence type="ECO:0000313" key="2">
    <source>
        <dbReference type="EMBL" id="NNF08212.1"/>
    </source>
</evidence>
<dbReference type="Proteomes" id="UP000547674">
    <property type="component" value="Unassembled WGS sequence"/>
</dbReference>
<evidence type="ECO:0000256" key="1">
    <source>
        <dbReference type="SAM" id="SignalP"/>
    </source>
</evidence>